<dbReference type="FunFam" id="3.10.450.580:FF:000004">
    <property type="entry name" value="Mediator of RNA polymerase II transcription subunit 6"/>
    <property type="match status" value="1"/>
</dbReference>
<dbReference type="PANTHER" id="PTHR13104">
    <property type="entry name" value="MED-6-RELATED"/>
    <property type="match status" value="1"/>
</dbReference>
<comment type="similarity">
    <text evidence="2 11">Belongs to the Mediator complex subunit 6 family.</text>
</comment>
<evidence type="ECO:0000256" key="9">
    <source>
        <dbReference type="ARBA" id="ARBA00025687"/>
    </source>
</evidence>
<dbReference type="OrthoDB" id="344220at2759"/>
<dbReference type="PIRSF" id="PIRSF013286">
    <property type="entry name" value="MED6_fungi"/>
    <property type="match status" value="1"/>
</dbReference>
<evidence type="ECO:0000313" key="14">
    <source>
        <dbReference type="Proteomes" id="UP000191024"/>
    </source>
</evidence>
<evidence type="ECO:0000256" key="5">
    <source>
        <dbReference type="ARBA" id="ARBA00023015"/>
    </source>
</evidence>
<keyword evidence="7 11" id="KW-0804">Transcription</keyword>
<dbReference type="EMBL" id="LT598463">
    <property type="protein sequence ID" value="SCU87054.1"/>
    <property type="molecule type" value="Genomic_DNA"/>
</dbReference>
<feature type="compositionally biased region" description="Polar residues" evidence="12">
    <location>
        <begin position="210"/>
        <end position="221"/>
    </location>
</feature>
<protein>
    <recommendedName>
        <fullName evidence="4 11">Mediator of RNA polymerase II transcription subunit 6</fullName>
    </recommendedName>
    <alternativeName>
        <fullName evidence="10 11">Mediator complex subunit 6</fullName>
    </alternativeName>
</protein>
<evidence type="ECO:0000256" key="4">
    <source>
        <dbReference type="ARBA" id="ARBA00020634"/>
    </source>
</evidence>
<dbReference type="GO" id="GO:0006357">
    <property type="term" value="P:regulation of transcription by RNA polymerase II"/>
    <property type="evidence" value="ECO:0007669"/>
    <property type="project" value="InterPro"/>
</dbReference>
<proteinExistence type="inferred from homology"/>
<evidence type="ECO:0000256" key="12">
    <source>
        <dbReference type="SAM" id="MobiDB-lite"/>
    </source>
</evidence>
<evidence type="ECO:0000256" key="1">
    <source>
        <dbReference type="ARBA" id="ARBA00004123"/>
    </source>
</evidence>
<evidence type="ECO:0000256" key="2">
    <source>
        <dbReference type="ARBA" id="ARBA00007526"/>
    </source>
</evidence>
<evidence type="ECO:0000256" key="10">
    <source>
        <dbReference type="ARBA" id="ARBA00031259"/>
    </source>
</evidence>
<comment type="subunit">
    <text evidence="3 11">Component of the Mediator complex.</text>
</comment>
<organism evidence="13 14">
    <name type="scientific">Lachancea mirantina</name>
    <dbReference type="NCBI Taxonomy" id="1230905"/>
    <lineage>
        <taxon>Eukaryota</taxon>
        <taxon>Fungi</taxon>
        <taxon>Dikarya</taxon>
        <taxon>Ascomycota</taxon>
        <taxon>Saccharomycotina</taxon>
        <taxon>Saccharomycetes</taxon>
        <taxon>Saccharomycetales</taxon>
        <taxon>Saccharomycetaceae</taxon>
        <taxon>Lachancea</taxon>
    </lineage>
</organism>
<keyword evidence="8 11" id="KW-0539">Nucleus</keyword>
<comment type="subcellular location">
    <subcellularLocation>
        <location evidence="1 11">Nucleus</location>
    </subcellularLocation>
</comment>
<accession>A0A1G4JAK4</accession>
<name>A0A1G4JAK4_9SACH</name>
<evidence type="ECO:0000256" key="8">
    <source>
        <dbReference type="ARBA" id="ARBA00023242"/>
    </source>
</evidence>
<dbReference type="InterPro" id="IPR016612">
    <property type="entry name" value="Mediator_Med6_fun"/>
</dbReference>
<feature type="region of interest" description="Disordered" evidence="12">
    <location>
        <begin position="174"/>
        <end position="221"/>
    </location>
</feature>
<reference evidence="13 14" key="1">
    <citation type="submission" date="2016-03" db="EMBL/GenBank/DDBJ databases">
        <authorList>
            <person name="Devillers H."/>
        </authorList>
    </citation>
    <scope>NUCLEOTIDE SEQUENCE [LARGE SCALE GENOMIC DNA]</scope>
    <source>
        <strain evidence="13">CBS 11717</strain>
    </source>
</reference>
<dbReference type="Proteomes" id="UP000191024">
    <property type="component" value="Chromosome D"/>
</dbReference>
<feature type="compositionally biased region" description="Low complexity" evidence="12">
    <location>
        <begin position="188"/>
        <end position="206"/>
    </location>
</feature>
<dbReference type="InterPro" id="IPR038566">
    <property type="entry name" value="Mediator_Med6_sf"/>
</dbReference>
<keyword evidence="5 11" id="KW-0805">Transcription regulation</keyword>
<evidence type="ECO:0000256" key="11">
    <source>
        <dbReference type="PIRNR" id="PIRNR013286"/>
    </source>
</evidence>
<evidence type="ECO:0000256" key="7">
    <source>
        <dbReference type="ARBA" id="ARBA00023163"/>
    </source>
</evidence>
<evidence type="ECO:0000256" key="3">
    <source>
        <dbReference type="ARBA" id="ARBA00011837"/>
    </source>
</evidence>
<dbReference type="STRING" id="1230905.A0A1G4JAK4"/>
<evidence type="ECO:0000313" key="13">
    <source>
        <dbReference type="EMBL" id="SCU87054.1"/>
    </source>
</evidence>
<sequence>MDRTSLDELQWKSPEWIQSFGLRTDNVLDYFSQSPFFDRTSNNQVAKMQQQFAQPRAPSQAPSISEFDNESPHRKAILSTYLVHAMWEQELRKLKGIEYVLAYVREPDFWIIRKQNRQSPTHVETLQDYFIIGANVYQSPAVAKIVQSRLSATNFHLTRALSTLRSMGTFRPSQGASFADRANQPQISSQSGSTTGSTMMTGNSVGPATANGQSGPTSSTDLLNSSGSQTDLITPDLMDRLLVTSMKSSFKYI</sequence>
<comment type="function">
    <text evidence="9">Component of the Mediator complex, a coactivator involved in the regulated transcription of nearly all RNA polymerase II-dependent genes. Mediator functions as a bridge to convey information from gene-specific regulatory proteins to the basal RNA polymerase II transcription machinery. Mediator is recruited to promoters by direct interactions with regulatory proteins and serves as a scaffold for the assembly of a functional preinitiation complex with RNA polymerase II and the general transcription factors.</text>
</comment>
<dbReference type="GO" id="GO:0003712">
    <property type="term" value="F:transcription coregulator activity"/>
    <property type="evidence" value="ECO:0007669"/>
    <property type="project" value="InterPro"/>
</dbReference>
<dbReference type="AlphaFoldDB" id="A0A1G4JAK4"/>
<keyword evidence="6 11" id="KW-0010">Activator</keyword>
<dbReference type="InterPro" id="IPR007018">
    <property type="entry name" value="Mediator_Med6"/>
</dbReference>
<dbReference type="GO" id="GO:0016592">
    <property type="term" value="C:mediator complex"/>
    <property type="evidence" value="ECO:0007669"/>
    <property type="project" value="InterPro"/>
</dbReference>
<dbReference type="Gene3D" id="3.10.450.580">
    <property type="entry name" value="Mediator complex, subunit Med6"/>
    <property type="match status" value="1"/>
</dbReference>
<keyword evidence="14" id="KW-1185">Reference proteome</keyword>
<evidence type="ECO:0000256" key="6">
    <source>
        <dbReference type="ARBA" id="ARBA00023159"/>
    </source>
</evidence>
<dbReference type="Pfam" id="PF04934">
    <property type="entry name" value="Med6"/>
    <property type="match status" value="1"/>
</dbReference>
<gene>
    <name evidence="13" type="ORF">LAMI_0D04544G</name>
</gene>